<gene>
    <name evidence="2" type="ORF">X928_10080</name>
</gene>
<feature type="transmembrane region" description="Helical" evidence="1">
    <location>
        <begin position="21"/>
        <end position="39"/>
    </location>
</feature>
<keyword evidence="3" id="KW-1185">Reference proteome</keyword>
<dbReference type="EMBL" id="AZRM01000065">
    <property type="protein sequence ID" value="PNR97361.1"/>
    <property type="molecule type" value="Genomic_DNA"/>
</dbReference>
<protein>
    <submittedName>
        <fullName evidence="2">Uncharacterized protein</fullName>
    </submittedName>
</protein>
<keyword evidence="1" id="KW-1133">Transmembrane helix</keyword>
<comment type="caution">
    <text evidence="2">The sequence shown here is derived from an EMBL/GenBank/DDBJ whole genome shotgun (WGS) entry which is preliminary data.</text>
</comment>
<keyword evidence="1" id="KW-0812">Transmembrane</keyword>
<dbReference type="OrthoDB" id="44719at2"/>
<organism evidence="2 3">
    <name type="scientific">Petrotoga miotherma DSM 10691</name>
    <dbReference type="NCBI Taxonomy" id="1434326"/>
    <lineage>
        <taxon>Bacteria</taxon>
        <taxon>Thermotogati</taxon>
        <taxon>Thermotogota</taxon>
        <taxon>Thermotogae</taxon>
        <taxon>Petrotogales</taxon>
        <taxon>Petrotogaceae</taxon>
        <taxon>Petrotoga</taxon>
    </lineage>
</organism>
<dbReference type="RefSeq" id="WP_103079566.1">
    <property type="nucleotide sequence ID" value="NZ_AZRM01000065.1"/>
</dbReference>
<keyword evidence="1" id="KW-0472">Membrane</keyword>
<dbReference type="Proteomes" id="UP000236199">
    <property type="component" value="Unassembled WGS sequence"/>
</dbReference>
<evidence type="ECO:0000313" key="2">
    <source>
        <dbReference type="EMBL" id="PNR97361.1"/>
    </source>
</evidence>
<name>A0A2K1P3M1_9BACT</name>
<proteinExistence type="predicted"/>
<sequence length="234" mass="27220">MYRLVSIFFGLIPLTQFFIKGWYFFGISSLALIISYFILKKRGSKPFITEGALLLISQLFMNIIGLSNIPIFLYISFAAILIFVASRDEKIVDDLKDYIKETGHSKEDWDFEICFFGMGQIRNIDQLTNLSTAAFGFSDKGIAFNTKLGSGNYTRFIDYNEIDDFGMFKLQKKQELYYPKIRDMFIWPSNMSTMHKPYINTYGLYLLVGDESLTFYEAPSIILKISEHLEEMRR</sequence>
<feature type="transmembrane region" description="Helical" evidence="1">
    <location>
        <begin position="59"/>
        <end position="85"/>
    </location>
</feature>
<accession>A0A2K1P3M1</accession>
<evidence type="ECO:0000313" key="3">
    <source>
        <dbReference type="Proteomes" id="UP000236199"/>
    </source>
</evidence>
<reference evidence="2 3" key="1">
    <citation type="submission" date="2013-12" db="EMBL/GenBank/DDBJ databases">
        <title>Comparative genomics of Petrotoga isolates.</title>
        <authorList>
            <person name="Nesbo C.L."/>
            <person name="Charchuk R."/>
            <person name="Chow K."/>
        </authorList>
    </citation>
    <scope>NUCLEOTIDE SEQUENCE [LARGE SCALE GENOMIC DNA]</scope>
    <source>
        <strain evidence="2 3">DSM 10691</strain>
    </source>
</reference>
<evidence type="ECO:0000256" key="1">
    <source>
        <dbReference type="SAM" id="Phobius"/>
    </source>
</evidence>
<dbReference type="AlphaFoldDB" id="A0A2K1P3M1"/>